<dbReference type="AlphaFoldDB" id="A0A0W0Z2I3"/>
<feature type="coiled-coil region" evidence="1">
    <location>
        <begin position="14"/>
        <end position="48"/>
    </location>
</feature>
<organism evidence="2 3">
    <name type="scientific">Legionella shakespearei DSM 23087</name>
    <dbReference type="NCBI Taxonomy" id="1122169"/>
    <lineage>
        <taxon>Bacteria</taxon>
        <taxon>Pseudomonadati</taxon>
        <taxon>Pseudomonadota</taxon>
        <taxon>Gammaproteobacteria</taxon>
        <taxon>Legionellales</taxon>
        <taxon>Legionellaceae</taxon>
        <taxon>Legionella</taxon>
    </lineage>
</organism>
<dbReference type="EMBL" id="LNYW01000028">
    <property type="protein sequence ID" value="KTD63102.1"/>
    <property type="molecule type" value="Genomic_DNA"/>
</dbReference>
<dbReference type="Proteomes" id="UP000054600">
    <property type="component" value="Unassembled WGS sequence"/>
</dbReference>
<comment type="caution">
    <text evidence="2">The sequence shown here is derived from an EMBL/GenBank/DDBJ whole genome shotgun (WGS) entry which is preliminary data.</text>
</comment>
<dbReference type="PATRIC" id="fig|1122169.6.peg.909"/>
<accession>A0A0W0Z2I3</accession>
<evidence type="ECO:0000256" key="1">
    <source>
        <dbReference type="SAM" id="Coils"/>
    </source>
</evidence>
<keyword evidence="3" id="KW-1185">Reference proteome</keyword>
<proteinExistence type="predicted"/>
<gene>
    <name evidence="2" type="ORF">Lsha_0788</name>
</gene>
<dbReference type="RefSeq" id="WP_018577386.1">
    <property type="nucleotide sequence ID" value="NZ_KB892402.1"/>
</dbReference>
<sequence length="124" mass="14310">MNCAQFKTTYPNYQTDLHQELQQLATTLSNLKIEQRQHNQQMKQQKEAFLATQPEYQEAVASLNAIQTTVIFPLDQQTGNMKHQIEEQETLLKQIPTLTAQIDELTLSLKQADDLNVNHLRGFI</sequence>
<evidence type="ECO:0000313" key="3">
    <source>
        <dbReference type="Proteomes" id="UP000054600"/>
    </source>
</evidence>
<name>A0A0W0Z2I3_9GAMM</name>
<reference evidence="2 3" key="1">
    <citation type="submission" date="2015-11" db="EMBL/GenBank/DDBJ databases">
        <title>Genomic analysis of 38 Legionella species identifies large and diverse effector repertoires.</title>
        <authorList>
            <person name="Burstein D."/>
            <person name="Amaro F."/>
            <person name="Zusman T."/>
            <person name="Lifshitz Z."/>
            <person name="Cohen O."/>
            <person name="Gilbert J.A."/>
            <person name="Pupko T."/>
            <person name="Shuman H.A."/>
            <person name="Segal G."/>
        </authorList>
    </citation>
    <scope>NUCLEOTIDE SEQUENCE [LARGE SCALE GENOMIC DNA]</scope>
    <source>
        <strain evidence="2 3">ATCC 49655</strain>
    </source>
</reference>
<protein>
    <submittedName>
        <fullName evidence="2">Uncharacterized protein</fullName>
    </submittedName>
</protein>
<keyword evidence="1" id="KW-0175">Coiled coil</keyword>
<evidence type="ECO:0000313" key="2">
    <source>
        <dbReference type="EMBL" id="KTD63102.1"/>
    </source>
</evidence>